<name>A0A8J4SSS7_9TREM</name>
<feature type="compositionally biased region" description="Basic and acidic residues" evidence="1">
    <location>
        <begin position="42"/>
        <end position="64"/>
    </location>
</feature>
<feature type="region of interest" description="Disordered" evidence="1">
    <location>
        <begin position="201"/>
        <end position="231"/>
    </location>
</feature>
<feature type="compositionally biased region" description="Polar residues" evidence="1">
    <location>
        <begin position="27"/>
        <end position="41"/>
    </location>
</feature>
<evidence type="ECO:0000313" key="2">
    <source>
        <dbReference type="EMBL" id="KAF5404552.1"/>
    </source>
</evidence>
<feature type="region of interest" description="Disordered" evidence="1">
    <location>
        <begin position="530"/>
        <end position="574"/>
    </location>
</feature>
<accession>A0A8J4SSS7</accession>
<dbReference type="OrthoDB" id="6270660at2759"/>
<feature type="compositionally biased region" description="Basic and acidic residues" evidence="1">
    <location>
        <begin position="15"/>
        <end position="24"/>
    </location>
</feature>
<evidence type="ECO:0000313" key="3">
    <source>
        <dbReference type="Proteomes" id="UP000748531"/>
    </source>
</evidence>
<dbReference type="AlphaFoldDB" id="A0A8J4SSS7"/>
<feature type="region of interest" description="Disordered" evidence="1">
    <location>
        <begin position="720"/>
        <end position="748"/>
    </location>
</feature>
<feature type="compositionally biased region" description="Basic and acidic residues" evidence="1">
    <location>
        <begin position="201"/>
        <end position="226"/>
    </location>
</feature>
<proteinExistence type="predicted"/>
<feature type="compositionally biased region" description="Basic and acidic residues" evidence="1">
    <location>
        <begin position="720"/>
        <end position="744"/>
    </location>
</feature>
<gene>
    <name evidence="2" type="ORF">PHET_01982</name>
</gene>
<keyword evidence="3" id="KW-1185">Reference proteome</keyword>
<feature type="region of interest" description="Disordered" evidence="1">
    <location>
        <begin position="1"/>
        <end position="140"/>
    </location>
</feature>
<organism evidence="2 3">
    <name type="scientific">Paragonimus heterotremus</name>
    <dbReference type="NCBI Taxonomy" id="100268"/>
    <lineage>
        <taxon>Eukaryota</taxon>
        <taxon>Metazoa</taxon>
        <taxon>Spiralia</taxon>
        <taxon>Lophotrochozoa</taxon>
        <taxon>Platyhelminthes</taxon>
        <taxon>Trematoda</taxon>
        <taxon>Digenea</taxon>
        <taxon>Plagiorchiida</taxon>
        <taxon>Troglotremata</taxon>
        <taxon>Troglotrematidae</taxon>
        <taxon>Paragonimus</taxon>
    </lineage>
</organism>
<feature type="compositionally biased region" description="Polar residues" evidence="1">
    <location>
        <begin position="104"/>
        <end position="133"/>
    </location>
</feature>
<evidence type="ECO:0000256" key="1">
    <source>
        <dbReference type="SAM" id="MobiDB-lite"/>
    </source>
</evidence>
<feature type="compositionally biased region" description="Basic and acidic residues" evidence="1">
    <location>
        <begin position="565"/>
        <end position="574"/>
    </location>
</feature>
<protein>
    <submittedName>
        <fullName evidence="2">Uncharacterized protein</fullName>
    </submittedName>
</protein>
<dbReference type="Proteomes" id="UP000748531">
    <property type="component" value="Unassembled WGS sequence"/>
</dbReference>
<sequence>MENTSTASDVPDSEDPNRSRRVEGEPIQTTTEQPHSNITESPTHREQIDLDFEVHDVKRDKEETLTPESPLDTGVEKRPGSKTMDADVQQQSEGTVEERHDILSESSTDATSQQPTNTIKEVTESLVTDNNATVDHPEGKESTVLLDQALTECKNETFGEPQPQTETCTYSENEILSANVSLPEGSRSLQNEENLEFEVGDIKPHTERDSDFDSVHSELQEAKPDSPVKPLDQCVNIPSELTLNTDVEPVYEEIASMFVASTDETQPNTENLGSLDECEASTELSQSIKQAEISNGIEASEVFITDFEPASENLITEVHQDTTNEMQTASVHEINPEFIKTDRKTSDLVYAKKDTETVALESVQESVDQSNECTAVELAPSPISAHTISSSPQEVLAAYETSLPKLRDSLILPDVPATKHVDEEIFLETSPTEQSDVILSSNEQISEGVPTKDVENEHLYQAEQHIVHESMQPELCDQIPEQNIKVAEVSNTEEPSFITTEHVVFSELHKEEAPGPKDIQNEAKTVNVYQHPGDENQSPNGYEHKSNGPIEQVQRDLPPTLQRRPLSDVKQRSKTLEPHIMASWMDHYLDPKKRSATLGRSEYRRRPKLQPKPAPNDDHLYPDSVTPSKVDRGLSVRSMSIGLPEGTYDVPYIDDDAFLPRKLRTVQNNHTNGSEDSEVSSEDTIDWFWQSNGAANSYLDPAHIADTNECVPTPVLIQKVEKKPGKQKKKGDQHLMNEKHGNDPKRKRTFKLCSCVGKQGRS</sequence>
<dbReference type="EMBL" id="LUCH01000682">
    <property type="protein sequence ID" value="KAF5404552.1"/>
    <property type="molecule type" value="Genomic_DNA"/>
</dbReference>
<reference evidence="2" key="1">
    <citation type="submission" date="2019-05" db="EMBL/GenBank/DDBJ databases">
        <title>Annotation for the trematode Paragonimus heterotremus.</title>
        <authorList>
            <person name="Choi Y.-J."/>
        </authorList>
    </citation>
    <scope>NUCLEOTIDE SEQUENCE</scope>
    <source>
        <strain evidence="2">LC</strain>
    </source>
</reference>
<feature type="region of interest" description="Disordered" evidence="1">
    <location>
        <begin position="595"/>
        <end position="629"/>
    </location>
</feature>
<comment type="caution">
    <text evidence="2">The sequence shown here is derived from an EMBL/GenBank/DDBJ whole genome shotgun (WGS) entry which is preliminary data.</text>
</comment>